<feature type="region of interest" description="Disordered" evidence="1">
    <location>
        <begin position="389"/>
        <end position="421"/>
    </location>
</feature>
<dbReference type="OrthoDB" id="5600589at2759"/>
<comment type="caution">
    <text evidence="2">The sequence shown here is derived from an EMBL/GenBank/DDBJ whole genome shotgun (WGS) entry which is preliminary data.</text>
</comment>
<reference evidence="2 3" key="1">
    <citation type="submission" date="2016-10" db="EMBL/GenBank/DDBJ databases">
        <title>The genome of Paramicrosporidium saccamoebae is the missing link in understanding Cryptomycota and Microsporidia evolution.</title>
        <authorList>
            <person name="Quandt C.A."/>
            <person name="Beaudet D."/>
            <person name="Corsaro D."/>
            <person name="Michel R."/>
            <person name="Corradi N."/>
            <person name="James T."/>
        </authorList>
    </citation>
    <scope>NUCLEOTIDE SEQUENCE [LARGE SCALE GENOMIC DNA]</scope>
    <source>
        <strain evidence="2 3">KSL3</strain>
    </source>
</reference>
<feature type="compositionally biased region" description="Basic and acidic residues" evidence="1">
    <location>
        <begin position="13"/>
        <end position="26"/>
    </location>
</feature>
<accession>A0A2H9TNY5</accession>
<dbReference type="AlphaFoldDB" id="A0A2H9TNY5"/>
<evidence type="ECO:0000313" key="3">
    <source>
        <dbReference type="Proteomes" id="UP000240830"/>
    </source>
</evidence>
<proteinExistence type="predicted"/>
<dbReference type="EMBL" id="MTSL01000063">
    <property type="protein sequence ID" value="PJF19457.1"/>
    <property type="molecule type" value="Genomic_DNA"/>
</dbReference>
<feature type="compositionally biased region" description="Polar residues" evidence="1">
    <location>
        <begin position="1"/>
        <end position="12"/>
    </location>
</feature>
<protein>
    <submittedName>
        <fullName evidence="2">Uncharacterized protein</fullName>
    </submittedName>
</protein>
<gene>
    <name evidence="2" type="ORF">PSACC_00732</name>
</gene>
<feature type="compositionally biased region" description="Polar residues" evidence="1">
    <location>
        <begin position="36"/>
        <end position="56"/>
    </location>
</feature>
<sequence>MDSKENSSSVSNKADERRKMLEEYLQAKKAKKSGKQPVQATEVNVKDSQTATTPSEEFQVEKSHPEIGSTEITKVDPANSLNVEESTVTPKSDPAPVETCTISTVGPIIIDWSKPVYLKTISGLVRVQRPHLRLFRFSQVEAAINTGLDLLAKIMLQVLGAPRQCKRFDARFCGRFWKLYKGLHAGKELSEIKNAATDFLLKDVLDDLFPEVCPSSTPKKPSLSEPSTPNTPVTPEITLPAPNVLQTPEDDEETRRMQAEIDQVVRRTPQIQKITPPRPIVLQRALTAIKDTSLYRTAPVTGKVDGNLADKGGSAYLYAMITPSKKMREMLETNSAVSPVRRSKRLISLHSPNKNLYSRLDEIPNLAECGFIPNNAVNDCEISDQRRLAVKQDHNSTHGTPSKKRSKTEAKEDETQLNPFE</sequence>
<feature type="region of interest" description="Disordered" evidence="1">
    <location>
        <begin position="1"/>
        <end position="66"/>
    </location>
</feature>
<feature type="region of interest" description="Disordered" evidence="1">
    <location>
        <begin position="215"/>
        <end position="253"/>
    </location>
</feature>
<feature type="compositionally biased region" description="Polar residues" evidence="1">
    <location>
        <begin position="215"/>
        <end position="233"/>
    </location>
</feature>
<organism evidence="2 3">
    <name type="scientific">Paramicrosporidium saccamoebae</name>
    <dbReference type="NCBI Taxonomy" id="1246581"/>
    <lineage>
        <taxon>Eukaryota</taxon>
        <taxon>Fungi</taxon>
        <taxon>Fungi incertae sedis</taxon>
        <taxon>Cryptomycota</taxon>
        <taxon>Cryptomycota incertae sedis</taxon>
        <taxon>Paramicrosporidium</taxon>
    </lineage>
</organism>
<evidence type="ECO:0000313" key="2">
    <source>
        <dbReference type="EMBL" id="PJF19457.1"/>
    </source>
</evidence>
<evidence type="ECO:0000256" key="1">
    <source>
        <dbReference type="SAM" id="MobiDB-lite"/>
    </source>
</evidence>
<name>A0A2H9TNY5_9FUNG</name>
<keyword evidence="3" id="KW-1185">Reference proteome</keyword>
<dbReference type="Proteomes" id="UP000240830">
    <property type="component" value="Unassembled WGS sequence"/>
</dbReference>